<dbReference type="GO" id="GO:0030246">
    <property type="term" value="F:carbohydrate binding"/>
    <property type="evidence" value="ECO:0007669"/>
    <property type="project" value="InterPro"/>
</dbReference>
<feature type="signal peptide" evidence="8">
    <location>
        <begin position="1"/>
        <end position="25"/>
    </location>
</feature>
<evidence type="ECO:0000256" key="1">
    <source>
        <dbReference type="ARBA" id="ARBA00001324"/>
    </source>
</evidence>
<dbReference type="InterPro" id="IPR013784">
    <property type="entry name" value="Carb-bd-like_fold"/>
</dbReference>
<dbReference type="Pfam" id="PF14683">
    <property type="entry name" value="CBM-like"/>
    <property type="match status" value="1"/>
</dbReference>
<dbReference type="OrthoDB" id="101122at2"/>
<comment type="subcellular location">
    <subcellularLocation>
        <location evidence="2">Secreted</location>
    </subcellularLocation>
</comment>
<dbReference type="RefSeq" id="WP_089407615.1">
    <property type="nucleotide sequence ID" value="NZ_FZOU01000002.1"/>
</dbReference>
<dbReference type="Pfam" id="PF06045">
    <property type="entry name" value="Rhamnogal_lyase"/>
    <property type="match status" value="1"/>
</dbReference>
<dbReference type="InterPro" id="IPR008979">
    <property type="entry name" value="Galactose-bd-like_sf"/>
</dbReference>
<evidence type="ECO:0000256" key="3">
    <source>
        <dbReference type="ARBA" id="ARBA00010418"/>
    </source>
</evidence>
<feature type="domain" description="Rhamnogalacturonan lyase" evidence="9">
    <location>
        <begin position="455"/>
        <end position="623"/>
    </location>
</feature>
<protein>
    <recommendedName>
        <fullName evidence="4">rhamnogalacturonan endolyase</fullName>
        <ecNumber evidence="4">4.2.2.23</ecNumber>
    </recommendedName>
</protein>
<dbReference type="InterPro" id="IPR051850">
    <property type="entry name" value="Polysacch_Lyase_4"/>
</dbReference>
<dbReference type="GO" id="GO:0102210">
    <property type="term" value="F:rhamnogalacturonan endolyase activity"/>
    <property type="evidence" value="ECO:0007669"/>
    <property type="project" value="UniProtKB-EC"/>
</dbReference>
<dbReference type="InterPro" id="IPR010325">
    <property type="entry name" value="Rhamnogal_lyase"/>
</dbReference>
<comment type="catalytic activity">
    <reaction evidence="1">
        <text>Endotype eliminative cleavage of L-alpha-rhamnopyranosyl-(1-&gt;4)-alpha-D-galactopyranosyluronic acid bonds of rhamnogalacturonan I domains in ramified hairy regions of pectin leaving L-rhamnopyranose at the reducing end and 4-deoxy-4,5-unsaturated D-galactopyranosyluronic acid at the non-reducing end.</text>
        <dbReference type="EC" id="4.2.2.23"/>
    </reaction>
</comment>
<sequence length="630" mass="69807">MLQPALKHLIAAWTLCMLAFVPAHANVPGGSGDLHAVTLAQHGEEYDLANGNVSFSIDGPTATIADFHFHKDELVNRNGRHDQIYWSMDGGESYQNPGHCQCFVKTNTPDMVDVGCKEKYTGAQPHAFDIEIHYVLRRGATGIYVYALLSHPASYPATSVGEWRVVWQTPSNGGKWLLEKIYVDNTRHWVMPTPDELEHRIPTPIKEISFFRSGPWANRGESKYTYSATYEDIGTFGFASDVNKLGAWTVLGGFDYYNDGPRKQDLTALDGGMTHHFGRNHYGDTGIHVDAGEEWSKIFGPFLLYANGGSDGDTLWHDAQKQAAAEQAAWPYTWLTGVPEYPPAAQRGGVLGTFTIADKLKPTQTAKGAWIGLAQPPPGLDFQSETKNYQYWSHVAADGTFSIPSVRPGVYTLYAFVDGEVGQYVQRNVTVTAGTATQLGNVQWTIPRTGDYLAWEIGKPDRDSTEFHHGNDYFMPYLYKGFALEFPNPLVYTVGVSKPGRDWNYAQSSYRKDKADPEPWRWRIDFNLAQLPAKGDANLIIAIAGSDRAHVQVSVNGDAPLTTFTPEFGGGNALLRQGSHGKYSVKNVAIPVSKLHVGKNSIELVNTDYKLEPSYVMYDYLALEMPGSEQ</sequence>
<dbReference type="Gene3D" id="2.60.40.1120">
    <property type="entry name" value="Carboxypeptidase-like, regulatory domain"/>
    <property type="match status" value="1"/>
</dbReference>
<dbReference type="InterPro" id="IPR014718">
    <property type="entry name" value="GH-type_carb-bd"/>
</dbReference>
<name>A0A239GUY7_9BACT</name>
<comment type="similarity">
    <text evidence="3">Belongs to the polysaccharide lyase 4 family.</text>
</comment>
<evidence type="ECO:0000256" key="6">
    <source>
        <dbReference type="ARBA" id="ARBA00022729"/>
    </source>
</evidence>
<reference evidence="11 12" key="1">
    <citation type="submission" date="2017-06" db="EMBL/GenBank/DDBJ databases">
        <authorList>
            <person name="Kim H.J."/>
            <person name="Triplett B.A."/>
        </authorList>
    </citation>
    <scope>NUCLEOTIDE SEQUENCE [LARGE SCALE GENOMIC DNA]</scope>
    <source>
        <strain evidence="11 12">DSM 18704</strain>
    </source>
</reference>
<evidence type="ECO:0000313" key="11">
    <source>
        <dbReference type="EMBL" id="SNS72682.1"/>
    </source>
</evidence>
<dbReference type="CDD" id="cd10316">
    <property type="entry name" value="RGL4_M"/>
    <property type="match status" value="1"/>
</dbReference>
<dbReference type="CDD" id="cd10317">
    <property type="entry name" value="RGL4_C"/>
    <property type="match status" value="1"/>
</dbReference>
<dbReference type="InterPro" id="IPR011013">
    <property type="entry name" value="Gal_mutarotase_sf_dom"/>
</dbReference>
<proteinExistence type="inferred from homology"/>
<feature type="chain" id="PRO_5013371613" description="rhamnogalacturonan endolyase" evidence="8">
    <location>
        <begin position="26"/>
        <end position="630"/>
    </location>
</feature>
<gene>
    <name evidence="11" type="ORF">SAMN05421770_10283</name>
</gene>
<keyword evidence="7 11" id="KW-0456">Lyase</keyword>
<evidence type="ECO:0000313" key="12">
    <source>
        <dbReference type="Proteomes" id="UP000198356"/>
    </source>
</evidence>
<feature type="domain" description="Rhamnogalacturonan lyase" evidence="10">
    <location>
        <begin position="366"/>
        <end position="439"/>
    </location>
</feature>
<dbReference type="PANTHER" id="PTHR32018:SF1">
    <property type="entry name" value="RHAMNOGALACTURONAN ENDOLYASE"/>
    <property type="match status" value="1"/>
</dbReference>
<dbReference type="Proteomes" id="UP000198356">
    <property type="component" value="Unassembled WGS sequence"/>
</dbReference>
<dbReference type="AlphaFoldDB" id="A0A239GUY7"/>
<dbReference type="GO" id="GO:0005576">
    <property type="term" value="C:extracellular region"/>
    <property type="evidence" value="ECO:0007669"/>
    <property type="project" value="UniProtKB-SubCell"/>
</dbReference>
<keyword evidence="12" id="KW-1185">Reference proteome</keyword>
<dbReference type="SUPFAM" id="SSF49785">
    <property type="entry name" value="Galactose-binding domain-like"/>
    <property type="match status" value="1"/>
</dbReference>
<evidence type="ECO:0000256" key="2">
    <source>
        <dbReference type="ARBA" id="ARBA00004613"/>
    </source>
</evidence>
<evidence type="ECO:0000259" key="9">
    <source>
        <dbReference type="Pfam" id="PF14683"/>
    </source>
</evidence>
<dbReference type="Gene3D" id="2.60.120.260">
    <property type="entry name" value="Galactose-binding domain-like"/>
    <property type="match status" value="1"/>
</dbReference>
<dbReference type="PANTHER" id="PTHR32018">
    <property type="entry name" value="RHAMNOGALACTURONATE LYASE FAMILY PROTEIN"/>
    <property type="match status" value="1"/>
</dbReference>
<dbReference type="Gene3D" id="2.70.98.10">
    <property type="match status" value="1"/>
</dbReference>
<dbReference type="EMBL" id="FZOU01000002">
    <property type="protein sequence ID" value="SNS72682.1"/>
    <property type="molecule type" value="Genomic_DNA"/>
</dbReference>
<dbReference type="Pfam" id="PF14686">
    <property type="entry name" value="fn3_3"/>
    <property type="match status" value="1"/>
</dbReference>
<keyword evidence="5" id="KW-0964">Secreted</keyword>
<evidence type="ECO:0000256" key="4">
    <source>
        <dbReference type="ARBA" id="ARBA00012437"/>
    </source>
</evidence>
<keyword evidence="6 8" id="KW-0732">Signal</keyword>
<dbReference type="SUPFAM" id="SSF49452">
    <property type="entry name" value="Starch-binding domain-like"/>
    <property type="match status" value="1"/>
</dbReference>
<evidence type="ECO:0000256" key="8">
    <source>
        <dbReference type="SAM" id="SignalP"/>
    </source>
</evidence>
<evidence type="ECO:0000259" key="10">
    <source>
        <dbReference type="Pfam" id="PF14686"/>
    </source>
</evidence>
<dbReference type="InterPro" id="IPR029411">
    <property type="entry name" value="RG-lyase_III"/>
</dbReference>
<dbReference type="GO" id="GO:0005975">
    <property type="term" value="P:carbohydrate metabolic process"/>
    <property type="evidence" value="ECO:0007669"/>
    <property type="project" value="InterPro"/>
</dbReference>
<accession>A0A239GUY7</accession>
<dbReference type="InterPro" id="IPR029413">
    <property type="entry name" value="RG-lyase_II"/>
</dbReference>
<dbReference type="EC" id="4.2.2.23" evidence="4"/>
<organism evidence="11 12">
    <name type="scientific">Granulicella rosea</name>
    <dbReference type="NCBI Taxonomy" id="474952"/>
    <lineage>
        <taxon>Bacteria</taxon>
        <taxon>Pseudomonadati</taxon>
        <taxon>Acidobacteriota</taxon>
        <taxon>Terriglobia</taxon>
        <taxon>Terriglobales</taxon>
        <taxon>Acidobacteriaceae</taxon>
        <taxon>Granulicella</taxon>
    </lineage>
</organism>
<dbReference type="SUPFAM" id="SSF74650">
    <property type="entry name" value="Galactose mutarotase-like"/>
    <property type="match status" value="1"/>
</dbReference>
<evidence type="ECO:0000256" key="7">
    <source>
        <dbReference type="ARBA" id="ARBA00023239"/>
    </source>
</evidence>
<evidence type="ECO:0000256" key="5">
    <source>
        <dbReference type="ARBA" id="ARBA00022525"/>
    </source>
</evidence>